<feature type="compositionally biased region" description="Basic residues" evidence="9">
    <location>
        <begin position="660"/>
        <end position="683"/>
    </location>
</feature>
<feature type="domain" description="Glycoside hydrolase family 9" evidence="11">
    <location>
        <begin position="87"/>
        <end position="538"/>
    </location>
</feature>
<keyword evidence="6" id="KW-0119">Carbohydrate metabolism</keyword>
<evidence type="ECO:0000256" key="4">
    <source>
        <dbReference type="ARBA" id="ARBA00022801"/>
    </source>
</evidence>
<evidence type="ECO:0000256" key="8">
    <source>
        <dbReference type="ARBA" id="ARBA00023326"/>
    </source>
</evidence>
<protein>
    <recommendedName>
        <fullName evidence="3">cellulase</fullName>
        <ecNumber evidence="3">3.2.1.4</ecNumber>
    </recommendedName>
</protein>
<evidence type="ECO:0000313" key="13">
    <source>
        <dbReference type="Proteomes" id="UP001491310"/>
    </source>
</evidence>
<evidence type="ECO:0000256" key="10">
    <source>
        <dbReference type="SAM" id="SignalP"/>
    </source>
</evidence>
<feature type="chain" id="PRO_5045044549" description="cellulase" evidence="10">
    <location>
        <begin position="26"/>
        <end position="683"/>
    </location>
</feature>
<gene>
    <name evidence="12" type="ORF">WJX75_000538</name>
</gene>
<evidence type="ECO:0000259" key="11">
    <source>
        <dbReference type="Pfam" id="PF00759"/>
    </source>
</evidence>
<dbReference type="EC" id="3.2.1.4" evidence="3"/>
<dbReference type="Pfam" id="PF00759">
    <property type="entry name" value="Glyco_hydro_9"/>
    <property type="match status" value="1"/>
</dbReference>
<organism evidence="12 13">
    <name type="scientific">Coccomyxa subellipsoidea</name>
    <dbReference type="NCBI Taxonomy" id="248742"/>
    <lineage>
        <taxon>Eukaryota</taxon>
        <taxon>Viridiplantae</taxon>
        <taxon>Chlorophyta</taxon>
        <taxon>core chlorophytes</taxon>
        <taxon>Trebouxiophyceae</taxon>
        <taxon>Trebouxiophyceae incertae sedis</taxon>
        <taxon>Coccomyxaceae</taxon>
        <taxon>Coccomyxa</taxon>
    </lineage>
</organism>
<comment type="similarity">
    <text evidence="2">Belongs to the glycosyl hydrolase 9 (cellulase E) family.</text>
</comment>
<evidence type="ECO:0000256" key="3">
    <source>
        <dbReference type="ARBA" id="ARBA00012601"/>
    </source>
</evidence>
<dbReference type="InterPro" id="IPR001701">
    <property type="entry name" value="Glyco_hydro_9"/>
</dbReference>
<feature type="signal peptide" evidence="10">
    <location>
        <begin position="1"/>
        <end position="25"/>
    </location>
</feature>
<sequence>MPSRRSIGFALIGCCLVVCVDYAAAVNKKVPSGTAVTAKQARLKKESAEKCDDSNAAHCYDHTTNRGIGPVKVSDKFPAADQSTYDYSEVLHKSFLFYFQQRSGKLPHQRLAWRTDSCAECKGPGGEDLSGGYYEAGGSYLKFSFPTAFTITQLAWGVVEHRSGYEKVGELQEALDAIKWGTDYLLNCHVEPTKFIAMYGSSEVDFGYFGPPEEHLQWTQEEREVTYITPEDPSSEICGEVAAAFAASSLALRDTNPEYADKLVEHAKQMLEFGIEHPGSYMKSKLEGLKDHGKHYPSTNYNDEMALGAVWLYFATGEDDYLQTATMYYDKLNSWKADNYAYDWDNKSPALHVLLTQIYPSEMMKYGVNAKQYFEEYLPGPKRTVFHTKKGLSWRNAWGVLRYSANNAFLAFVHSAQMKEQGDEAFAATLFTYATQQINYMLGDAGRSFVVGFGKTPPSTPFHKWSFNSYIDYPTRGQSYEIQHDEFHNTDTPNKFLAYGALVGGPNADDTFEDSRGWCCAAYNEVAIDYNAAFTGALARLVDFYTDMEPFSDCTLDLGWTHSNATLANKPVWPADDCYHACCEGAAKLAARKEVPAPTTTKAIAKDVATKEATKEAVKEAPAKEAAKVAEATAEAKEAKAEEQAKATDGKAHASGRGAERKHRRSKDAKGGHRDRRQARIGL</sequence>
<reference evidence="12 13" key="1">
    <citation type="journal article" date="2024" name="Nat. Commun.">
        <title>Phylogenomics reveals the evolutionary origins of lichenization in chlorophyte algae.</title>
        <authorList>
            <person name="Puginier C."/>
            <person name="Libourel C."/>
            <person name="Otte J."/>
            <person name="Skaloud P."/>
            <person name="Haon M."/>
            <person name="Grisel S."/>
            <person name="Petersen M."/>
            <person name="Berrin J.G."/>
            <person name="Delaux P.M."/>
            <person name="Dal Grande F."/>
            <person name="Keller J."/>
        </authorList>
    </citation>
    <scope>NUCLEOTIDE SEQUENCE [LARGE SCALE GENOMIC DNA]</scope>
    <source>
        <strain evidence="12 13">SAG 216-7</strain>
    </source>
</reference>
<keyword evidence="7" id="KW-0326">Glycosidase</keyword>
<proteinExistence type="inferred from homology"/>
<name>A0ABR2YN08_9CHLO</name>
<evidence type="ECO:0000313" key="12">
    <source>
        <dbReference type="EMBL" id="KAK9907956.1"/>
    </source>
</evidence>
<dbReference type="SUPFAM" id="SSF48208">
    <property type="entry name" value="Six-hairpin glycosidases"/>
    <property type="match status" value="1"/>
</dbReference>
<keyword evidence="13" id="KW-1185">Reference proteome</keyword>
<comment type="caution">
    <text evidence="12">The sequence shown here is derived from an EMBL/GenBank/DDBJ whole genome shotgun (WGS) entry which is preliminary data.</text>
</comment>
<dbReference type="EMBL" id="JALJOT010000008">
    <property type="protein sequence ID" value="KAK9907956.1"/>
    <property type="molecule type" value="Genomic_DNA"/>
</dbReference>
<keyword evidence="8" id="KW-0624">Polysaccharide degradation</keyword>
<keyword evidence="4" id="KW-0378">Hydrolase</keyword>
<dbReference type="InterPro" id="IPR012341">
    <property type="entry name" value="6hp_glycosidase-like_sf"/>
</dbReference>
<evidence type="ECO:0000256" key="5">
    <source>
        <dbReference type="ARBA" id="ARBA00023001"/>
    </source>
</evidence>
<dbReference type="Gene3D" id="1.50.10.10">
    <property type="match status" value="1"/>
</dbReference>
<evidence type="ECO:0000256" key="1">
    <source>
        <dbReference type="ARBA" id="ARBA00000966"/>
    </source>
</evidence>
<evidence type="ECO:0000256" key="7">
    <source>
        <dbReference type="ARBA" id="ARBA00023295"/>
    </source>
</evidence>
<accession>A0ABR2YN08</accession>
<evidence type="ECO:0000256" key="6">
    <source>
        <dbReference type="ARBA" id="ARBA00023277"/>
    </source>
</evidence>
<evidence type="ECO:0000256" key="2">
    <source>
        <dbReference type="ARBA" id="ARBA00007072"/>
    </source>
</evidence>
<feature type="region of interest" description="Disordered" evidence="9">
    <location>
        <begin position="616"/>
        <end position="683"/>
    </location>
</feature>
<keyword evidence="10" id="KW-0732">Signal</keyword>
<dbReference type="PANTHER" id="PTHR22298">
    <property type="entry name" value="ENDO-1,4-BETA-GLUCANASE"/>
    <property type="match status" value="1"/>
</dbReference>
<evidence type="ECO:0000256" key="9">
    <source>
        <dbReference type="SAM" id="MobiDB-lite"/>
    </source>
</evidence>
<dbReference type="Proteomes" id="UP001491310">
    <property type="component" value="Unassembled WGS sequence"/>
</dbReference>
<comment type="catalytic activity">
    <reaction evidence="1">
        <text>Endohydrolysis of (1-&gt;4)-beta-D-glucosidic linkages in cellulose, lichenin and cereal beta-D-glucans.</text>
        <dbReference type="EC" id="3.2.1.4"/>
    </reaction>
</comment>
<feature type="compositionally biased region" description="Basic and acidic residues" evidence="9">
    <location>
        <begin position="616"/>
        <end position="652"/>
    </location>
</feature>
<keyword evidence="5" id="KW-0136">Cellulose degradation</keyword>
<dbReference type="InterPro" id="IPR008928">
    <property type="entry name" value="6-hairpin_glycosidase_sf"/>
</dbReference>